<dbReference type="Proteomes" id="UP001159363">
    <property type="component" value="Chromosome 4"/>
</dbReference>
<organism evidence="1 2">
    <name type="scientific">Dryococelus australis</name>
    <dbReference type="NCBI Taxonomy" id="614101"/>
    <lineage>
        <taxon>Eukaryota</taxon>
        <taxon>Metazoa</taxon>
        <taxon>Ecdysozoa</taxon>
        <taxon>Arthropoda</taxon>
        <taxon>Hexapoda</taxon>
        <taxon>Insecta</taxon>
        <taxon>Pterygota</taxon>
        <taxon>Neoptera</taxon>
        <taxon>Polyneoptera</taxon>
        <taxon>Phasmatodea</taxon>
        <taxon>Verophasmatodea</taxon>
        <taxon>Anareolatae</taxon>
        <taxon>Phasmatidae</taxon>
        <taxon>Eurycanthinae</taxon>
        <taxon>Dryococelus</taxon>
    </lineage>
</organism>
<accession>A0ABQ9HIW5</accession>
<evidence type="ECO:0000313" key="2">
    <source>
        <dbReference type="Proteomes" id="UP001159363"/>
    </source>
</evidence>
<proteinExistence type="predicted"/>
<comment type="caution">
    <text evidence="1">The sequence shown here is derived from an EMBL/GenBank/DDBJ whole genome shotgun (WGS) entry which is preliminary data.</text>
</comment>
<dbReference type="EMBL" id="JARBHB010000005">
    <property type="protein sequence ID" value="KAJ8884091.1"/>
    <property type="molecule type" value="Genomic_DNA"/>
</dbReference>
<reference evidence="1 2" key="1">
    <citation type="submission" date="2023-02" db="EMBL/GenBank/DDBJ databases">
        <title>LHISI_Scaffold_Assembly.</title>
        <authorList>
            <person name="Stuart O.P."/>
            <person name="Cleave R."/>
            <person name="Magrath M.J.L."/>
            <person name="Mikheyev A.S."/>
        </authorList>
    </citation>
    <scope>NUCLEOTIDE SEQUENCE [LARGE SCALE GENOMIC DNA]</scope>
    <source>
        <strain evidence="1">Daus_M_001</strain>
        <tissue evidence="1">Leg muscle</tissue>
    </source>
</reference>
<sequence length="69" mass="7784">MFKNSSVYTKLENCTLNLQREEALLSCSMLVLYIFIADYAISCLKQDAYVVENAIGLLVSVFRVSCKPI</sequence>
<gene>
    <name evidence="1" type="ORF">PR048_015948</name>
</gene>
<evidence type="ECO:0000313" key="1">
    <source>
        <dbReference type="EMBL" id="KAJ8884091.1"/>
    </source>
</evidence>
<keyword evidence="2" id="KW-1185">Reference proteome</keyword>
<protein>
    <submittedName>
        <fullName evidence="1">Uncharacterized protein</fullName>
    </submittedName>
</protein>
<name>A0ABQ9HIW5_9NEOP</name>